<name>A0A517PT06_9PLAN</name>
<dbReference type="Pfam" id="PF00239">
    <property type="entry name" value="Resolvase"/>
    <property type="match status" value="1"/>
</dbReference>
<dbReference type="InterPro" id="IPR050639">
    <property type="entry name" value="SSR_resolvase"/>
</dbReference>
<evidence type="ECO:0000259" key="2">
    <source>
        <dbReference type="PROSITE" id="PS51736"/>
    </source>
</evidence>
<dbReference type="SMART" id="SM00857">
    <property type="entry name" value="Resolvase"/>
    <property type="match status" value="1"/>
</dbReference>
<dbReference type="GO" id="GO:0000150">
    <property type="term" value="F:DNA strand exchange activity"/>
    <property type="evidence" value="ECO:0007669"/>
    <property type="project" value="InterPro"/>
</dbReference>
<keyword evidence="1" id="KW-0175">Coiled coil</keyword>
<dbReference type="InterPro" id="IPR006119">
    <property type="entry name" value="Resolv_N"/>
</dbReference>
<dbReference type="InterPro" id="IPR038109">
    <property type="entry name" value="DNA_bind_recomb_sf"/>
</dbReference>
<gene>
    <name evidence="4" type="ORF">HG66A1_43170</name>
</gene>
<dbReference type="PANTHER" id="PTHR30461">
    <property type="entry name" value="DNA-INVERTASE FROM LAMBDOID PROPHAGE"/>
    <property type="match status" value="1"/>
</dbReference>
<dbReference type="AlphaFoldDB" id="A0A517PT06"/>
<dbReference type="EMBL" id="CP036266">
    <property type="protein sequence ID" value="QDT22509.1"/>
    <property type="molecule type" value="Genomic_DNA"/>
</dbReference>
<reference evidence="4 5" key="1">
    <citation type="submission" date="2019-02" db="EMBL/GenBank/DDBJ databases">
        <title>Deep-cultivation of Planctomycetes and their phenomic and genomic characterization uncovers novel biology.</title>
        <authorList>
            <person name="Wiegand S."/>
            <person name="Jogler M."/>
            <person name="Boedeker C."/>
            <person name="Pinto D."/>
            <person name="Vollmers J."/>
            <person name="Rivas-Marin E."/>
            <person name="Kohn T."/>
            <person name="Peeters S.H."/>
            <person name="Heuer A."/>
            <person name="Rast P."/>
            <person name="Oberbeckmann S."/>
            <person name="Bunk B."/>
            <person name="Jeske O."/>
            <person name="Meyerdierks A."/>
            <person name="Storesund J.E."/>
            <person name="Kallscheuer N."/>
            <person name="Luecker S."/>
            <person name="Lage O.M."/>
            <person name="Pohl T."/>
            <person name="Merkel B.J."/>
            <person name="Hornburger P."/>
            <person name="Mueller R.-W."/>
            <person name="Bruemmer F."/>
            <person name="Labrenz M."/>
            <person name="Spormann A.M."/>
            <person name="Op den Camp H."/>
            <person name="Overmann J."/>
            <person name="Amann R."/>
            <person name="Jetten M.S.M."/>
            <person name="Mascher T."/>
            <person name="Medema M.H."/>
            <person name="Devos D.P."/>
            <person name="Kaster A.-K."/>
            <person name="Ovreas L."/>
            <person name="Rohde M."/>
            <person name="Galperin M.Y."/>
            <person name="Jogler C."/>
        </authorList>
    </citation>
    <scope>NUCLEOTIDE SEQUENCE [LARGE SCALE GENOMIC DNA]</scope>
    <source>
        <strain evidence="4 5">HG66A1</strain>
    </source>
</reference>
<keyword evidence="5" id="KW-1185">Reference proteome</keyword>
<dbReference type="Gene3D" id="3.90.1750.20">
    <property type="entry name" value="Putative Large Serine Recombinase, Chain B, Domain 2"/>
    <property type="match status" value="1"/>
</dbReference>
<sequence>MLLVSVGCFLLFGNRFSTLSAQIDFSHVPAPAADESAIVYARKRRRGKKKQESQDVPEIAADYSRFSSNNQRDESIDQQQQKCREHASRLGHTILPAYEFEDRAVSGTKLEREGLNAMLKAAEQGKFNVLYLYSLSRLARESVITLPILKKLVYVYGVRCICVTEGIDTDTTGWEVIAAIFALIHEQFIKDLSAAVIRGQEGALLSGYSVGDWCFGYGSEPVPGSEQKRAGRNSKPRKIYVINQEHAECVSQIFTWYVDEGMSISQIVRKLNHLKAPKDHRSSSNEWHHDLVVNLLSNPKYVGDWPWGEMQNVRDPETGIVCQKPRSEEECEQWKREFPHLRIIDDNTFRRAQEMLDANAQKWEKHRRANGKFTGSSSETNGRRKVKLLHGLLKCDQCDSPFHSDGKRARCRGGKRGTCKSITSVPVKLLESMILEKIGTVILEDNLWFQCVFNDLLKLHREYENQVPATIREKERELYQLTQKIERLVDLVEQGDAPEDLQRRLKSRKEEQKEIQYELKQLRLERNHDLGTPSEEWLRERLKQLFDVLQESSPAANKALSALIGGEIIMEENEIPLRKRNYFRGKFRLNVRGVSSFLAGTSSSIERTGQGEEFVIDFIQPDKADQQREIAKRMYDAQEPEFKIAEALGVSRSRVTKLIDEVFELRGEKKPDGRSRRSRLAVKHKEPPPYQAIAEEVMKLFREKKEYGEIAAALNIDRNTVTSSVKYWHEQRGLPVPDGRTRRKFL</sequence>
<dbReference type="PROSITE" id="PS51736">
    <property type="entry name" value="RECOMBINASES_3"/>
    <property type="match status" value="1"/>
</dbReference>
<organism evidence="4 5">
    <name type="scientific">Gimesia chilikensis</name>
    <dbReference type="NCBI Taxonomy" id="2605989"/>
    <lineage>
        <taxon>Bacteria</taxon>
        <taxon>Pseudomonadati</taxon>
        <taxon>Planctomycetota</taxon>
        <taxon>Planctomycetia</taxon>
        <taxon>Planctomycetales</taxon>
        <taxon>Planctomycetaceae</taxon>
        <taxon>Gimesia</taxon>
    </lineage>
</organism>
<feature type="domain" description="Recombinase" evidence="3">
    <location>
        <begin position="216"/>
        <end position="362"/>
    </location>
</feature>
<feature type="coiled-coil region" evidence="1">
    <location>
        <begin position="471"/>
        <end position="525"/>
    </location>
</feature>
<evidence type="ECO:0008006" key="6">
    <source>
        <dbReference type="Google" id="ProtNLM"/>
    </source>
</evidence>
<evidence type="ECO:0000259" key="3">
    <source>
        <dbReference type="PROSITE" id="PS51737"/>
    </source>
</evidence>
<proteinExistence type="predicted"/>
<dbReference type="Pfam" id="PF07508">
    <property type="entry name" value="Recombinase"/>
    <property type="match status" value="1"/>
</dbReference>
<dbReference type="Proteomes" id="UP000320421">
    <property type="component" value="Chromosome"/>
</dbReference>
<dbReference type="PROSITE" id="PS51737">
    <property type="entry name" value="RECOMBINASE_DNA_BIND"/>
    <property type="match status" value="1"/>
</dbReference>
<dbReference type="GO" id="GO:0003677">
    <property type="term" value="F:DNA binding"/>
    <property type="evidence" value="ECO:0007669"/>
    <property type="project" value="InterPro"/>
</dbReference>
<dbReference type="SUPFAM" id="SSF53041">
    <property type="entry name" value="Resolvase-like"/>
    <property type="match status" value="1"/>
</dbReference>
<dbReference type="Gene3D" id="3.40.50.1390">
    <property type="entry name" value="Resolvase, N-terminal catalytic domain"/>
    <property type="match status" value="1"/>
</dbReference>
<evidence type="ECO:0000313" key="4">
    <source>
        <dbReference type="EMBL" id="QDT22509.1"/>
    </source>
</evidence>
<dbReference type="InterPro" id="IPR036162">
    <property type="entry name" value="Resolvase-like_N_sf"/>
</dbReference>
<dbReference type="CDD" id="cd00338">
    <property type="entry name" value="Ser_Recombinase"/>
    <property type="match status" value="1"/>
</dbReference>
<evidence type="ECO:0000313" key="5">
    <source>
        <dbReference type="Proteomes" id="UP000320421"/>
    </source>
</evidence>
<feature type="domain" description="Resolvase/invertase-type recombinase catalytic" evidence="2">
    <location>
        <begin position="59"/>
        <end position="207"/>
    </location>
</feature>
<protein>
    <recommendedName>
        <fullName evidence="6">Recombinase family protein</fullName>
    </recommendedName>
</protein>
<dbReference type="RefSeq" id="WP_197996727.1">
    <property type="nucleotide sequence ID" value="NZ_CP036266.1"/>
</dbReference>
<dbReference type="InterPro" id="IPR011109">
    <property type="entry name" value="DNA_bind_recombinase_dom"/>
</dbReference>
<dbReference type="PANTHER" id="PTHR30461:SF23">
    <property type="entry name" value="DNA RECOMBINASE-RELATED"/>
    <property type="match status" value="1"/>
</dbReference>
<evidence type="ECO:0000256" key="1">
    <source>
        <dbReference type="SAM" id="Coils"/>
    </source>
</evidence>
<accession>A0A517PT06</accession>